<sequence length="371" mass="41590">MYSLRQAMPNKQKSKRLRGSPSSSKGNFGVGYVIIIFAVVMFFIRSISVINKYNERGGYAYVQMLNFTMPVVKTQVYDEGNYADNNLSIKNVALEAIGIRGINIYEIIGREISLFNSSDANSIIQESIKKLTPFSLKNDSIAKMTPEEIAELNKVSAAYDPSLKKTLDSSKPEILIFHTHTMENYVETEKDTTESDFNVVGVGDVLTKELEEGYGISVVHDKTNHSVSYNDAYKRSNETLKSILNQYGDFKVIIDLHRDGIDNAKADQLKSIYTINLNDQNLAKMMFVTAPNSSRYPANKSFVENLYNIGTELFPGLIRDIHEIDPAATGINYSLSDNFILIEVGSNVNTSQEAKLTAKYIARILAEHINR</sequence>
<protein>
    <recommendedName>
        <fullName evidence="4">Stage II sporulation protein P</fullName>
    </recommendedName>
</protein>
<accession>A0A644XCU3</accession>
<keyword evidence="2" id="KW-1133">Transmembrane helix</keyword>
<evidence type="ECO:0000256" key="1">
    <source>
        <dbReference type="SAM" id="MobiDB-lite"/>
    </source>
</evidence>
<evidence type="ECO:0000313" key="3">
    <source>
        <dbReference type="EMBL" id="MPM14040.1"/>
    </source>
</evidence>
<comment type="caution">
    <text evidence="3">The sequence shown here is derived from an EMBL/GenBank/DDBJ whole genome shotgun (WGS) entry which is preliminary data.</text>
</comment>
<evidence type="ECO:0000256" key="2">
    <source>
        <dbReference type="SAM" id="Phobius"/>
    </source>
</evidence>
<dbReference type="AlphaFoldDB" id="A0A644XCU3"/>
<keyword evidence="2" id="KW-0472">Membrane</keyword>
<organism evidence="3">
    <name type="scientific">bioreactor metagenome</name>
    <dbReference type="NCBI Taxonomy" id="1076179"/>
    <lineage>
        <taxon>unclassified sequences</taxon>
        <taxon>metagenomes</taxon>
        <taxon>ecological metagenomes</taxon>
    </lineage>
</organism>
<feature type="transmembrane region" description="Helical" evidence="2">
    <location>
        <begin position="26"/>
        <end position="44"/>
    </location>
</feature>
<dbReference type="InterPro" id="IPR010897">
    <property type="entry name" value="Spore_II_P"/>
</dbReference>
<gene>
    <name evidence="3" type="ORF">SDC9_60400</name>
</gene>
<dbReference type="EMBL" id="VSSQ01002215">
    <property type="protein sequence ID" value="MPM14040.1"/>
    <property type="molecule type" value="Genomic_DNA"/>
</dbReference>
<dbReference type="NCBIfam" id="TIGR02867">
    <property type="entry name" value="spore_II_P"/>
    <property type="match status" value="1"/>
</dbReference>
<keyword evidence="2" id="KW-0812">Transmembrane</keyword>
<reference evidence="3" key="1">
    <citation type="submission" date="2019-08" db="EMBL/GenBank/DDBJ databases">
        <authorList>
            <person name="Kucharzyk K."/>
            <person name="Murdoch R.W."/>
            <person name="Higgins S."/>
            <person name="Loffler F."/>
        </authorList>
    </citation>
    <scope>NUCLEOTIDE SEQUENCE</scope>
</reference>
<evidence type="ECO:0008006" key="4">
    <source>
        <dbReference type="Google" id="ProtNLM"/>
    </source>
</evidence>
<feature type="region of interest" description="Disordered" evidence="1">
    <location>
        <begin position="1"/>
        <end position="23"/>
    </location>
</feature>
<dbReference type="Pfam" id="PF07454">
    <property type="entry name" value="SpoIIP"/>
    <property type="match status" value="1"/>
</dbReference>
<proteinExistence type="predicted"/>
<name>A0A644XCU3_9ZZZZ</name>